<organism evidence="2">
    <name type="scientific">Opuntia streptacantha</name>
    <name type="common">Prickly pear cactus</name>
    <name type="synonym">Opuntia cardona</name>
    <dbReference type="NCBI Taxonomy" id="393608"/>
    <lineage>
        <taxon>Eukaryota</taxon>
        <taxon>Viridiplantae</taxon>
        <taxon>Streptophyta</taxon>
        <taxon>Embryophyta</taxon>
        <taxon>Tracheophyta</taxon>
        <taxon>Spermatophyta</taxon>
        <taxon>Magnoliopsida</taxon>
        <taxon>eudicotyledons</taxon>
        <taxon>Gunneridae</taxon>
        <taxon>Pentapetalae</taxon>
        <taxon>Caryophyllales</taxon>
        <taxon>Cactineae</taxon>
        <taxon>Cactaceae</taxon>
        <taxon>Opuntioideae</taxon>
        <taxon>Opuntia</taxon>
    </lineage>
</organism>
<accession>A0A7C9AJ56</accession>
<keyword evidence="1" id="KW-1133">Transmembrane helix</keyword>
<dbReference type="Pfam" id="PF01190">
    <property type="entry name" value="Pollen_Ole_e_1"/>
    <property type="match status" value="1"/>
</dbReference>
<feature type="transmembrane region" description="Helical" evidence="1">
    <location>
        <begin position="12"/>
        <end position="33"/>
    </location>
</feature>
<keyword evidence="1" id="KW-0812">Transmembrane</keyword>
<evidence type="ECO:0000313" key="2">
    <source>
        <dbReference type="EMBL" id="MBA4668576.1"/>
    </source>
</evidence>
<sequence>MTKICGSGRGQKVLVMLLIAALMFASTIINSYGRALSSVVAQEEQEEEEDDDYEQKQVLELSSRDEMVRMAGYGEDKLSTVLITGMLVCNRACLKASHGHRHQLPGLPISGVLLAATCQTNNTEKLQISGAKAVTDRYGEFIIDLPSQLHAIQNLEKACSVKVLQLPKNSPCRQLDIAREHKEIRLLSADNGTRAYTAGTITLEDTLPDDSKTCEKGVDDDQKMS</sequence>
<evidence type="ECO:0000256" key="1">
    <source>
        <dbReference type="SAM" id="Phobius"/>
    </source>
</evidence>
<dbReference type="EMBL" id="GISG01240168">
    <property type="protein sequence ID" value="MBA4668576.1"/>
    <property type="molecule type" value="Transcribed_RNA"/>
</dbReference>
<dbReference type="AlphaFoldDB" id="A0A7C9AJ56"/>
<protein>
    <recommendedName>
        <fullName evidence="3">Pollen Ole e 1 allergen and extensin family protein</fullName>
    </recommendedName>
</protein>
<dbReference type="PANTHER" id="PTHR47273:SF6">
    <property type="entry name" value="POLLEN OLE E 1 ALLERGEN AND EXTENSIN FAMILY PROTEIN"/>
    <property type="match status" value="1"/>
</dbReference>
<keyword evidence="1" id="KW-0472">Membrane</keyword>
<dbReference type="EMBL" id="GISG01240167">
    <property type="protein sequence ID" value="MBA4668575.1"/>
    <property type="molecule type" value="Transcribed_RNA"/>
</dbReference>
<reference evidence="2" key="1">
    <citation type="journal article" date="2013" name="J. Plant Res.">
        <title>Effect of fungi and light on seed germination of three Opuntia species from semiarid lands of central Mexico.</title>
        <authorList>
            <person name="Delgado-Sanchez P."/>
            <person name="Jimenez-Bremont J.F."/>
            <person name="Guerrero-Gonzalez Mde L."/>
            <person name="Flores J."/>
        </authorList>
    </citation>
    <scope>NUCLEOTIDE SEQUENCE</scope>
    <source>
        <tissue evidence="2">Cladode</tissue>
    </source>
</reference>
<reference evidence="2" key="2">
    <citation type="submission" date="2020-07" db="EMBL/GenBank/DDBJ databases">
        <authorList>
            <person name="Vera ALvarez R."/>
            <person name="Arias-Moreno D.M."/>
            <person name="Jimenez-Jacinto V."/>
            <person name="Jimenez-Bremont J.F."/>
            <person name="Swaminathan K."/>
            <person name="Moose S.P."/>
            <person name="Guerrero-Gonzalez M.L."/>
            <person name="Marino-Ramirez L."/>
            <person name="Landsman D."/>
            <person name="Rodriguez-Kessler M."/>
            <person name="Delgado-Sanchez P."/>
        </authorList>
    </citation>
    <scope>NUCLEOTIDE SEQUENCE</scope>
    <source>
        <tissue evidence="2">Cladode</tissue>
    </source>
</reference>
<evidence type="ECO:0008006" key="3">
    <source>
        <dbReference type="Google" id="ProtNLM"/>
    </source>
</evidence>
<name>A0A7C9AJ56_OPUST</name>
<proteinExistence type="predicted"/>
<dbReference type="PANTHER" id="PTHR47273">
    <property type="entry name" value="EXPRESSED PROTEIN"/>
    <property type="match status" value="1"/>
</dbReference>